<proteinExistence type="predicted"/>
<dbReference type="RefSeq" id="XP_022661091.1">
    <property type="nucleotide sequence ID" value="XM_022805356.1"/>
</dbReference>
<reference evidence="1" key="1">
    <citation type="submission" date="2021-01" db="UniProtKB">
        <authorList>
            <consortium name="EnsemblMetazoa"/>
        </authorList>
    </citation>
    <scope>IDENTIFICATION</scope>
</reference>
<dbReference type="Proteomes" id="UP000594260">
    <property type="component" value="Unplaced"/>
</dbReference>
<dbReference type="InParanoid" id="A0A7M7MA41"/>
<organism evidence="1 2">
    <name type="scientific">Varroa destructor</name>
    <name type="common">Honeybee mite</name>
    <dbReference type="NCBI Taxonomy" id="109461"/>
    <lineage>
        <taxon>Eukaryota</taxon>
        <taxon>Metazoa</taxon>
        <taxon>Ecdysozoa</taxon>
        <taxon>Arthropoda</taxon>
        <taxon>Chelicerata</taxon>
        <taxon>Arachnida</taxon>
        <taxon>Acari</taxon>
        <taxon>Parasitiformes</taxon>
        <taxon>Mesostigmata</taxon>
        <taxon>Gamasina</taxon>
        <taxon>Dermanyssoidea</taxon>
        <taxon>Varroidae</taxon>
        <taxon>Varroa</taxon>
    </lineage>
</organism>
<dbReference type="AlphaFoldDB" id="A0A7M7MA41"/>
<name>A0A7M7MA41_VARDE</name>
<sequence length="433" mass="50040">MASLLGSPLRRVHVSETMPDRQRRRSQCSTDRRAALRGIKLSEFETNKREMLSPVSEVAVKLKSFMALMSKYLNAEGSLEKVCDTDGDVSVLKYILIQLNRYDSNPECQFIVLNYCANLINEVEIAIADIKASSGNVEDVNVYFITLSDALGDIKWDQPNRLSFLQNYKSWLEKNEDPAECFPAFPSCVSLKKSSAPDWFEFLHTKNIVMEQEHLILELENRPESHRDVAEACGTYTVYLKIRWRGPSDEFGGVRKVVRDKIDKDFEILKEQTTALRNQLNDDLISERVVQAYVDQIEPALRLCPLFNKETDRTLVTLISHLEKSRVKEQRKRGEQKRCQGRFYVSQSPSRTELAYQTLRRLPDVFEHLARLNKLYKTINAITTLYVDPENRNTPVELVNYIPSNLEVAKELQIVAHRINLIRRYLRAYGIIS</sequence>
<evidence type="ECO:0000313" key="2">
    <source>
        <dbReference type="Proteomes" id="UP000594260"/>
    </source>
</evidence>
<dbReference type="EnsemblMetazoa" id="XM_022805356">
    <property type="protein sequence ID" value="XP_022661091"/>
    <property type="gene ID" value="LOC111250314"/>
</dbReference>
<evidence type="ECO:0000313" key="1">
    <source>
        <dbReference type="EnsemblMetazoa" id="XP_022661091"/>
    </source>
</evidence>
<dbReference type="GeneID" id="111250314"/>
<accession>A0A7M7MA41</accession>
<protein>
    <submittedName>
        <fullName evidence="1">Uncharacterized protein</fullName>
    </submittedName>
</protein>
<keyword evidence="2" id="KW-1185">Reference proteome</keyword>
<dbReference type="KEGG" id="vde:111250314"/>